<dbReference type="OrthoDB" id="10631964at2759"/>
<protein>
    <submittedName>
        <fullName evidence="1">Uncharacterized protein</fullName>
    </submittedName>
</protein>
<evidence type="ECO:0000313" key="2">
    <source>
        <dbReference type="Proteomes" id="UP000601435"/>
    </source>
</evidence>
<reference evidence="1" key="1">
    <citation type="submission" date="2021-02" db="EMBL/GenBank/DDBJ databases">
        <authorList>
            <person name="Dougan E. K."/>
            <person name="Rhodes N."/>
            <person name="Thang M."/>
            <person name="Chan C."/>
        </authorList>
    </citation>
    <scope>NUCLEOTIDE SEQUENCE</scope>
</reference>
<accession>A0A812NQB7</accession>
<dbReference type="EMBL" id="CAJNJA010013233">
    <property type="protein sequence ID" value="CAE7316254.1"/>
    <property type="molecule type" value="Genomic_DNA"/>
</dbReference>
<comment type="caution">
    <text evidence="1">The sequence shown here is derived from an EMBL/GenBank/DDBJ whole genome shotgun (WGS) entry which is preliminary data.</text>
</comment>
<proteinExistence type="predicted"/>
<feature type="non-terminal residue" evidence="1">
    <location>
        <position position="172"/>
    </location>
</feature>
<keyword evidence="2" id="KW-1185">Reference proteome</keyword>
<sequence length="172" mass="18191">LLTSAAKVTDVKRDTPTTASAGCFEIGWKTPRASSARTALARTASLSILRATGSLAAVATATVTATKKSEARQGAAQPSVLSATCAVAADDDRLHSVSLDVFSRPKQQLGGEKRRCRQEKDYSLVLQCCGEWRGPGQGISGFWLLGSTLPSKHTAANWHLQNGLEGPTQPNR</sequence>
<gene>
    <name evidence="1" type="ORF">SNEC2469_LOCUS7884</name>
</gene>
<dbReference type="AlphaFoldDB" id="A0A812NQB7"/>
<name>A0A812NQB7_9DINO</name>
<evidence type="ECO:0000313" key="1">
    <source>
        <dbReference type="EMBL" id="CAE7316254.1"/>
    </source>
</evidence>
<organism evidence="1 2">
    <name type="scientific">Symbiodinium necroappetens</name>
    <dbReference type="NCBI Taxonomy" id="1628268"/>
    <lineage>
        <taxon>Eukaryota</taxon>
        <taxon>Sar</taxon>
        <taxon>Alveolata</taxon>
        <taxon>Dinophyceae</taxon>
        <taxon>Suessiales</taxon>
        <taxon>Symbiodiniaceae</taxon>
        <taxon>Symbiodinium</taxon>
    </lineage>
</organism>
<dbReference type="Proteomes" id="UP000601435">
    <property type="component" value="Unassembled WGS sequence"/>
</dbReference>